<dbReference type="Proteomes" id="UP001564626">
    <property type="component" value="Unassembled WGS sequence"/>
</dbReference>
<evidence type="ECO:0000313" key="6">
    <source>
        <dbReference type="Proteomes" id="UP001564626"/>
    </source>
</evidence>
<dbReference type="EMBL" id="JBGEHV010000019">
    <property type="protein sequence ID" value="MEY8040259.1"/>
    <property type="molecule type" value="Genomic_DNA"/>
</dbReference>
<dbReference type="PANTHER" id="PTHR32325:SF4">
    <property type="entry name" value="TRYPTOPHANASE"/>
    <property type="match status" value="1"/>
</dbReference>
<evidence type="ECO:0000256" key="2">
    <source>
        <dbReference type="ARBA" id="ARBA00009721"/>
    </source>
</evidence>
<keyword evidence="6" id="KW-1185">Reference proteome</keyword>
<name>A0ABV4CHK0_9PSEU</name>
<dbReference type="Gene3D" id="3.90.1150.10">
    <property type="entry name" value="Aspartate Aminotransferase, domain 1"/>
    <property type="match status" value="1"/>
</dbReference>
<comment type="cofactor">
    <cofactor evidence="1">
        <name>pyridoxal 5'-phosphate</name>
        <dbReference type="ChEBI" id="CHEBI:597326"/>
    </cofactor>
</comment>
<dbReference type="InterPro" id="IPR015422">
    <property type="entry name" value="PyrdxlP-dep_Trfase_small"/>
</dbReference>
<sequence length="459" mass="49827">MPHLRPFVSAVVRPIPVTTREQRIQELDRAGHNPFNLPSDKVSIDLLSDSGTGALSTDQQAWAQRADERYAGADSFFRFQEAVRDVVPYRHILPVHQGRAAERVLFTALLGPGRISVSNTHFDTTRANVELLGAHAIDLPCPQAQDLDSEEPFKGDIDLDALKDVLTGPDGPRVGQVLITITNNGGGGQPVSMGNLEAASALAREHGVPLILDAARFAENAWLVTRRDPAYAGWSPRDVARRAFELADGCVASLKKDGLSHEGGLIALHDGKVADECEVNVIATEGFRTYGGLTGHTLETLAQGLREVLDPNYLADREREAAFLADRAHAAGVATVRPSGLHGVYLNAGRLLPHLQPWQFPGHALACALYREGGIRCSELGSLYLGELDENNALVTPAPFELVRLALPRRVYDHGHLEYVAEVLADIAKHPEQVPGYRFVSAPPLLRHFRCVTAPITAS</sequence>
<feature type="domain" description="Aromatic amino acid beta-eliminating lyase/threonine aldolase" evidence="4">
    <location>
        <begin position="45"/>
        <end position="422"/>
    </location>
</feature>
<dbReference type="PANTHER" id="PTHR32325">
    <property type="entry name" value="BETA-ELIMINATING LYASE-LIKE PROTEIN-RELATED"/>
    <property type="match status" value="1"/>
</dbReference>
<dbReference type="InterPro" id="IPR001597">
    <property type="entry name" value="ArAA_b-elim_lyase/Thr_aldolase"/>
</dbReference>
<evidence type="ECO:0000313" key="5">
    <source>
        <dbReference type="EMBL" id="MEY8040259.1"/>
    </source>
</evidence>
<evidence type="ECO:0000259" key="4">
    <source>
        <dbReference type="Pfam" id="PF01212"/>
    </source>
</evidence>
<dbReference type="NCBIfam" id="NF009709">
    <property type="entry name" value="PRK13238.1"/>
    <property type="match status" value="1"/>
</dbReference>
<accession>A0ABV4CHK0</accession>
<dbReference type="Pfam" id="PF01212">
    <property type="entry name" value="Beta_elim_lyase"/>
    <property type="match status" value="1"/>
</dbReference>
<dbReference type="Gene3D" id="3.40.640.10">
    <property type="entry name" value="Type I PLP-dependent aspartate aminotransferase-like (Major domain)"/>
    <property type="match status" value="1"/>
</dbReference>
<evidence type="ECO:0000256" key="1">
    <source>
        <dbReference type="ARBA" id="ARBA00001933"/>
    </source>
</evidence>
<dbReference type="InterPro" id="IPR015421">
    <property type="entry name" value="PyrdxlP-dep_Trfase_major"/>
</dbReference>
<comment type="caution">
    <text evidence="5">The sequence shown here is derived from an EMBL/GenBank/DDBJ whole genome shotgun (WGS) entry which is preliminary data.</text>
</comment>
<organism evidence="5 6">
    <name type="scientific">Saccharopolyspora cebuensis</name>
    <dbReference type="NCBI Taxonomy" id="418759"/>
    <lineage>
        <taxon>Bacteria</taxon>
        <taxon>Bacillati</taxon>
        <taxon>Actinomycetota</taxon>
        <taxon>Actinomycetes</taxon>
        <taxon>Pseudonocardiales</taxon>
        <taxon>Pseudonocardiaceae</taxon>
        <taxon>Saccharopolyspora</taxon>
    </lineage>
</organism>
<dbReference type="InterPro" id="IPR015424">
    <property type="entry name" value="PyrdxlP-dep_Trfase"/>
</dbReference>
<comment type="similarity">
    <text evidence="2">Belongs to the beta-eliminating lyase family.</text>
</comment>
<dbReference type="SUPFAM" id="SSF53383">
    <property type="entry name" value="PLP-dependent transferases"/>
    <property type="match status" value="1"/>
</dbReference>
<proteinExistence type="inferred from homology"/>
<dbReference type="RefSeq" id="WP_345365644.1">
    <property type="nucleotide sequence ID" value="NZ_BAABII010000016.1"/>
</dbReference>
<gene>
    <name evidence="5" type="ORF">AB8O55_12715</name>
</gene>
<protein>
    <submittedName>
        <fullName evidence="5">Tryptophanase</fullName>
    </submittedName>
</protein>
<reference evidence="5 6" key="1">
    <citation type="submission" date="2024-08" db="EMBL/GenBank/DDBJ databases">
        <title>Genome mining of Saccharopolyspora cebuensis PGLac3 from Nigerian medicinal plant.</title>
        <authorList>
            <person name="Ezeobiora C.E."/>
            <person name="Igbokwe N.H."/>
            <person name="Amin D.H."/>
            <person name="Mendie U.E."/>
        </authorList>
    </citation>
    <scope>NUCLEOTIDE SEQUENCE [LARGE SCALE GENOMIC DNA]</scope>
    <source>
        <strain evidence="5 6">PGLac3</strain>
    </source>
</reference>
<evidence type="ECO:0000256" key="3">
    <source>
        <dbReference type="ARBA" id="ARBA00022898"/>
    </source>
</evidence>
<keyword evidence="3" id="KW-0663">Pyridoxal phosphate</keyword>